<evidence type="ECO:0000259" key="3">
    <source>
        <dbReference type="Pfam" id="PF00561"/>
    </source>
</evidence>
<keyword evidence="1 4" id="KW-0378">Hydrolase</keyword>
<dbReference type="AlphaFoldDB" id="A0A369KE32"/>
<dbReference type="OrthoDB" id="6431331at2759"/>
<dbReference type="Proteomes" id="UP000076154">
    <property type="component" value="Unassembled WGS sequence"/>
</dbReference>
<dbReference type="InParanoid" id="A0A369KE32"/>
<dbReference type="Gene3D" id="3.40.50.1820">
    <property type="entry name" value="alpha/beta hydrolase"/>
    <property type="match status" value="1"/>
</dbReference>
<dbReference type="PRINTS" id="PR00412">
    <property type="entry name" value="EPOXHYDRLASE"/>
</dbReference>
<evidence type="ECO:0000256" key="2">
    <source>
        <dbReference type="ARBA" id="ARBA00038334"/>
    </source>
</evidence>
<dbReference type="Pfam" id="PF00561">
    <property type="entry name" value="Abhydrolase_1"/>
    <property type="match status" value="1"/>
</dbReference>
<name>A0A369KE32_HYPMA</name>
<feature type="domain" description="AB hydrolase-1" evidence="3">
    <location>
        <begin position="44"/>
        <end position="166"/>
    </location>
</feature>
<comment type="similarity">
    <text evidence="2">Belongs to the AB hydrolase superfamily. Epoxide hydrolase family.</text>
</comment>
<dbReference type="InterPro" id="IPR029058">
    <property type="entry name" value="AB_hydrolase_fold"/>
</dbReference>
<keyword evidence="5" id="KW-1185">Reference proteome</keyword>
<proteinExistence type="inferred from homology"/>
<evidence type="ECO:0000256" key="1">
    <source>
        <dbReference type="ARBA" id="ARBA00022801"/>
    </source>
</evidence>
<reference evidence="4" key="1">
    <citation type="submission" date="2018-04" db="EMBL/GenBank/DDBJ databases">
        <title>Whole genome sequencing of Hypsizygus marmoreus.</title>
        <authorList>
            <person name="Choi I.-G."/>
            <person name="Min B."/>
            <person name="Kim J.-G."/>
            <person name="Kim S."/>
            <person name="Oh Y.-L."/>
            <person name="Kong W.-S."/>
            <person name="Park H."/>
            <person name="Jeong J."/>
            <person name="Song E.-S."/>
        </authorList>
    </citation>
    <scope>NUCLEOTIDE SEQUENCE [LARGE SCALE GENOMIC DNA]</scope>
    <source>
        <strain evidence="4">51987-8</strain>
    </source>
</reference>
<evidence type="ECO:0000313" key="4">
    <source>
        <dbReference type="EMBL" id="RDB30023.1"/>
    </source>
</evidence>
<dbReference type="InterPro" id="IPR000639">
    <property type="entry name" value="Epox_hydrolase-like"/>
</dbReference>
<dbReference type="InterPro" id="IPR000073">
    <property type="entry name" value="AB_hydrolase_1"/>
</dbReference>
<dbReference type="SUPFAM" id="SSF53474">
    <property type="entry name" value="alpha/beta-Hydrolases"/>
    <property type="match status" value="1"/>
</dbReference>
<dbReference type="PANTHER" id="PTHR43329">
    <property type="entry name" value="EPOXIDE HYDROLASE"/>
    <property type="match status" value="1"/>
</dbReference>
<gene>
    <name evidence="4" type="primary">Ephx2_1</name>
    <name evidence="4" type="ORF">Hypma_014141</name>
</gene>
<protein>
    <submittedName>
        <fullName evidence="4">Bifunctional epoxide hydrolase 2</fullName>
    </submittedName>
</protein>
<evidence type="ECO:0000313" key="5">
    <source>
        <dbReference type="Proteomes" id="UP000076154"/>
    </source>
</evidence>
<accession>A0A369KE32</accession>
<comment type="caution">
    <text evidence="4">The sequence shown here is derived from an EMBL/GenBank/DDBJ whole genome shotgun (WGS) entry which is preliminary data.</text>
</comment>
<sequence length="392" mass="43681">MSLPSSWPGLSPAIESRSLLINDLNVHILEARPASSPTDVPPPPLLILLHGFPELAYSWRKVMVPLAQAGYHVVAPDQRGYGRTKLRTTTQTHDKVAFEDDLAPYRMLNLVTDLVALVYALGYREVASVVGHDFGSAVAGHCALIRPDLFKSVVMMSAPYTGAPVLLPDQDPPAKSVAQSVNEALAMLRPPRKHYTVYYSTSEANANMTAAPQGLHAFLRAYYHVKSADWQENQPYPLPSLDISSLALLPNYYIMPLNETMAEAVAQDALSASEVEKNNWLTEKELDVYVSEYATTGFQGGLNWYRCATDTQWSRDLRVFSGKRIEVPAMFVSGKQDWGVFQYPGAAEKMRTEVCQRMEEEDFVLVEGAGHWVQQERPGAVVEHLLRFLKEL</sequence>
<organism evidence="4 5">
    <name type="scientific">Hypsizygus marmoreus</name>
    <name type="common">White beech mushroom</name>
    <name type="synonym">Agaricus marmoreus</name>
    <dbReference type="NCBI Taxonomy" id="39966"/>
    <lineage>
        <taxon>Eukaryota</taxon>
        <taxon>Fungi</taxon>
        <taxon>Dikarya</taxon>
        <taxon>Basidiomycota</taxon>
        <taxon>Agaricomycotina</taxon>
        <taxon>Agaricomycetes</taxon>
        <taxon>Agaricomycetidae</taxon>
        <taxon>Agaricales</taxon>
        <taxon>Tricholomatineae</taxon>
        <taxon>Lyophyllaceae</taxon>
        <taxon>Hypsizygus</taxon>
    </lineage>
</organism>
<dbReference type="STRING" id="39966.A0A369KE32"/>
<dbReference type="GO" id="GO:0016787">
    <property type="term" value="F:hydrolase activity"/>
    <property type="evidence" value="ECO:0007669"/>
    <property type="project" value="UniProtKB-KW"/>
</dbReference>
<dbReference type="EMBL" id="LUEZ02000009">
    <property type="protein sequence ID" value="RDB30023.1"/>
    <property type="molecule type" value="Genomic_DNA"/>
</dbReference>